<reference evidence="1 2" key="1">
    <citation type="submission" date="2019-03" db="EMBL/GenBank/DDBJ databases">
        <title>Single cell metagenomics reveals metabolic interactions within the superorganism composed of flagellate Streblomastix strix and complex community of Bacteroidetes bacteria on its surface.</title>
        <authorList>
            <person name="Treitli S.C."/>
            <person name="Kolisko M."/>
            <person name="Husnik F."/>
            <person name="Keeling P."/>
            <person name="Hampl V."/>
        </authorList>
    </citation>
    <scope>NUCLEOTIDE SEQUENCE [LARGE SCALE GENOMIC DNA]</scope>
    <source>
        <strain evidence="1">ST1C</strain>
    </source>
</reference>
<protein>
    <submittedName>
        <fullName evidence="1">Uncharacterized protein</fullName>
    </submittedName>
</protein>
<dbReference type="AlphaFoldDB" id="A0A5J4VI36"/>
<evidence type="ECO:0000313" key="2">
    <source>
        <dbReference type="Proteomes" id="UP000324800"/>
    </source>
</evidence>
<evidence type="ECO:0000313" key="1">
    <source>
        <dbReference type="EMBL" id="KAA6382124.1"/>
    </source>
</evidence>
<dbReference type="EMBL" id="SNRW01006949">
    <property type="protein sequence ID" value="KAA6382124.1"/>
    <property type="molecule type" value="Genomic_DNA"/>
</dbReference>
<sequence>MKAKRKQPRKLAECDELFLIQEMAKMIKSSRADTTRKIVVLIKIYSIKNASDVILGGLVGCTKHGNFHAYFVGQHKQKLGIKEDRAKQQQRMKVKIEDVDAFQEALKKYVGLRNTRESFRQQ</sequence>
<dbReference type="Proteomes" id="UP000324800">
    <property type="component" value="Unassembled WGS sequence"/>
</dbReference>
<proteinExistence type="predicted"/>
<accession>A0A5J4VI36</accession>
<organism evidence="1 2">
    <name type="scientific">Streblomastix strix</name>
    <dbReference type="NCBI Taxonomy" id="222440"/>
    <lineage>
        <taxon>Eukaryota</taxon>
        <taxon>Metamonada</taxon>
        <taxon>Preaxostyla</taxon>
        <taxon>Oxymonadida</taxon>
        <taxon>Streblomastigidae</taxon>
        <taxon>Streblomastix</taxon>
    </lineage>
</organism>
<comment type="caution">
    <text evidence="1">The sequence shown here is derived from an EMBL/GenBank/DDBJ whole genome shotgun (WGS) entry which is preliminary data.</text>
</comment>
<name>A0A5J4VI36_9EUKA</name>
<gene>
    <name evidence="1" type="ORF">EZS28_022348</name>
</gene>